<feature type="compositionally biased region" description="Basic and acidic residues" evidence="1">
    <location>
        <begin position="103"/>
        <end position="113"/>
    </location>
</feature>
<accession>A0A2Z5JI90</accession>
<evidence type="ECO:0000313" key="4">
    <source>
        <dbReference type="Proteomes" id="UP000252698"/>
    </source>
</evidence>
<dbReference type="GO" id="GO:0008745">
    <property type="term" value="F:N-acetylmuramoyl-L-alanine amidase activity"/>
    <property type="evidence" value="ECO:0007669"/>
    <property type="project" value="InterPro"/>
</dbReference>
<name>A0A2Z5JI90_STRAR</name>
<dbReference type="InterPro" id="IPR002502">
    <property type="entry name" value="Amidase_domain"/>
</dbReference>
<dbReference type="GO" id="GO:0009253">
    <property type="term" value="P:peptidoglycan catabolic process"/>
    <property type="evidence" value="ECO:0007669"/>
    <property type="project" value="InterPro"/>
</dbReference>
<gene>
    <name evidence="3" type="ORF">C5746_27795</name>
</gene>
<dbReference type="Pfam" id="PF01510">
    <property type="entry name" value="Amidase_2"/>
    <property type="match status" value="1"/>
</dbReference>
<proteinExistence type="predicted"/>
<sequence>MTGSARRANHAGLGGDDVLRAVVAEKRLPSDNEANADGNRHLCGFECENLGAGEDPWPGEQLEAIERAAAAVCRHHGWTSHSVIGHKEWQPGKIDPRGFSMDSVRDRIHDPVK</sequence>
<dbReference type="Proteomes" id="UP000252698">
    <property type="component" value="Chromosome"/>
</dbReference>
<feature type="domain" description="N-acetylmuramoyl-L-alanine amidase" evidence="2">
    <location>
        <begin position="5"/>
        <end position="97"/>
    </location>
</feature>
<organism evidence="3 4">
    <name type="scientific">Streptomyces atratus</name>
    <dbReference type="NCBI Taxonomy" id="1893"/>
    <lineage>
        <taxon>Bacteria</taxon>
        <taxon>Bacillati</taxon>
        <taxon>Actinomycetota</taxon>
        <taxon>Actinomycetes</taxon>
        <taxon>Kitasatosporales</taxon>
        <taxon>Streptomycetaceae</taxon>
        <taxon>Streptomyces</taxon>
    </lineage>
</organism>
<dbReference type="SUPFAM" id="SSF55846">
    <property type="entry name" value="N-acetylmuramoyl-L-alanine amidase-like"/>
    <property type="match status" value="1"/>
</dbReference>
<dbReference type="Gene3D" id="3.40.80.10">
    <property type="entry name" value="Peptidoglycan recognition protein-like"/>
    <property type="match status" value="1"/>
</dbReference>
<evidence type="ECO:0000313" key="3">
    <source>
        <dbReference type="EMBL" id="AXE80111.1"/>
    </source>
</evidence>
<dbReference type="AlphaFoldDB" id="A0A2Z5JI90"/>
<dbReference type="InterPro" id="IPR036505">
    <property type="entry name" value="Amidase/PGRP_sf"/>
</dbReference>
<evidence type="ECO:0000256" key="1">
    <source>
        <dbReference type="SAM" id="MobiDB-lite"/>
    </source>
</evidence>
<evidence type="ECO:0000259" key="2">
    <source>
        <dbReference type="Pfam" id="PF01510"/>
    </source>
</evidence>
<reference evidence="3 4" key="1">
    <citation type="journal article" date="2018" name="Front. Microbiol.">
        <title>Genome Sequencing of Streptomyces atratus SCSIOZH16 and Activation Production of Nocardamine via Metabolic Engineering.</title>
        <authorList>
            <person name="Li Y."/>
            <person name="Zhang C."/>
            <person name="Liu C."/>
            <person name="Ju J."/>
            <person name="Ma J."/>
        </authorList>
    </citation>
    <scope>NUCLEOTIDE SEQUENCE [LARGE SCALE GENOMIC DNA]</scope>
    <source>
        <strain evidence="3 4">SCSIO_ZH16</strain>
    </source>
</reference>
<feature type="region of interest" description="Disordered" evidence="1">
    <location>
        <begin position="88"/>
        <end position="113"/>
    </location>
</feature>
<dbReference type="KEGG" id="sata:C5746_27795"/>
<protein>
    <recommendedName>
        <fullName evidence="2">N-acetylmuramoyl-L-alanine amidase domain-containing protein</fullName>
    </recommendedName>
</protein>
<dbReference type="EMBL" id="CP027306">
    <property type="protein sequence ID" value="AXE80111.1"/>
    <property type="molecule type" value="Genomic_DNA"/>
</dbReference>